<gene>
    <name evidence="1" type="ORF">AYI69_g4917</name>
</gene>
<accession>A0A1R1Y9Q3</accession>
<name>A0A1R1Y9Q3_9FUNG</name>
<protein>
    <submittedName>
        <fullName evidence="1">Uncharacterized protein</fullName>
    </submittedName>
</protein>
<sequence length="77" mass="8232">MILVERQEIPVPGASIWAVAKSSHYYQGAQTGPEIGTLPVNQSICVSKPPNNTRKSLVYVGCTPARPPDAEEALGIE</sequence>
<dbReference type="EMBL" id="LSSM01001998">
    <property type="protein sequence ID" value="OMJ23590.1"/>
    <property type="molecule type" value="Genomic_DNA"/>
</dbReference>
<reference evidence="2" key="1">
    <citation type="submission" date="2017-01" db="EMBL/GenBank/DDBJ databases">
        <authorList>
            <person name="Wang Y."/>
            <person name="White M."/>
            <person name="Kvist S."/>
            <person name="Moncalvo J.-M."/>
        </authorList>
    </citation>
    <scope>NUCLEOTIDE SEQUENCE [LARGE SCALE GENOMIC DNA]</scope>
    <source>
        <strain evidence="2">ID-206-W2</strain>
    </source>
</reference>
<proteinExistence type="predicted"/>
<evidence type="ECO:0000313" key="1">
    <source>
        <dbReference type="EMBL" id="OMJ23590.1"/>
    </source>
</evidence>
<dbReference type="AlphaFoldDB" id="A0A1R1Y9Q3"/>
<dbReference type="Proteomes" id="UP000187429">
    <property type="component" value="Unassembled WGS sequence"/>
</dbReference>
<evidence type="ECO:0000313" key="2">
    <source>
        <dbReference type="Proteomes" id="UP000187429"/>
    </source>
</evidence>
<comment type="caution">
    <text evidence="1">The sequence shown here is derived from an EMBL/GenBank/DDBJ whole genome shotgun (WGS) entry which is preliminary data.</text>
</comment>
<organism evidence="1 2">
    <name type="scientific">Smittium culicis</name>
    <dbReference type="NCBI Taxonomy" id="133412"/>
    <lineage>
        <taxon>Eukaryota</taxon>
        <taxon>Fungi</taxon>
        <taxon>Fungi incertae sedis</taxon>
        <taxon>Zoopagomycota</taxon>
        <taxon>Kickxellomycotina</taxon>
        <taxon>Harpellomycetes</taxon>
        <taxon>Harpellales</taxon>
        <taxon>Legeriomycetaceae</taxon>
        <taxon>Smittium</taxon>
    </lineage>
</organism>
<keyword evidence="2" id="KW-1185">Reference proteome</keyword>